<dbReference type="Proteomes" id="UP000006530">
    <property type="component" value="Segment"/>
</dbReference>
<dbReference type="EMBL" id="GU071101">
    <property type="protein sequence ID" value="ADO98703.1"/>
    <property type="molecule type" value="Genomic_DNA"/>
</dbReference>
<evidence type="ECO:0000313" key="1">
    <source>
        <dbReference type="EMBL" id="ADO98703.1"/>
    </source>
</evidence>
<evidence type="ECO:0000313" key="2">
    <source>
        <dbReference type="Proteomes" id="UP000006530"/>
    </source>
</evidence>
<sequence>MSGDYFSHTDRRYDEIIERLDALEKKVSNSKLLMKRTIDGEYERLVDVVVEHDRTITEIVEHTVGTLTEGDDTNW</sequence>
<dbReference type="GeneID" id="10326992"/>
<protein>
    <submittedName>
        <fullName evidence="1">Uncharacterized protein</fullName>
    </submittedName>
</protein>
<name>E3SMR0_9CAUD</name>
<dbReference type="RefSeq" id="YP_004322504.1">
    <property type="nucleotide sequence ID" value="NC_015280.1"/>
</dbReference>
<organism evidence="1 2">
    <name type="scientific">Prochlorococcus phage P-HM1</name>
    <dbReference type="NCBI Taxonomy" id="445700"/>
    <lineage>
        <taxon>Viruses</taxon>
        <taxon>Duplodnaviria</taxon>
        <taxon>Heunggongvirae</taxon>
        <taxon>Uroviricota</taxon>
        <taxon>Caudoviricetes</taxon>
        <taxon>Eurybiavirus</taxon>
        <taxon>Eurybiavirus PHM2</taxon>
    </lineage>
</organism>
<dbReference type="OrthoDB" id="35020at10239"/>
<keyword evidence="2" id="KW-1185">Reference proteome</keyword>
<gene>
    <name evidence="1" type="ORF">PHM1_079</name>
</gene>
<reference evidence="1 2" key="1">
    <citation type="journal article" date="2010" name="Environ. Microbiol.">
        <title>Genomic analysis of oceanic cyanobacterial myoviruses compared with T4-like myoviruses from diverse hosts and environments.</title>
        <authorList>
            <person name="Sullivan M.B."/>
            <person name="Huang K.H."/>
            <person name="Ignacio-Espinoza J.C."/>
            <person name="Berlin A.M."/>
            <person name="Kelly L."/>
            <person name="Weigele P.R."/>
            <person name="DeFrancesco A.S."/>
            <person name="Kern S.E."/>
            <person name="Thompson L.R."/>
            <person name="Young S."/>
            <person name="Yandava C."/>
            <person name="Fu R."/>
            <person name="Krastins B."/>
            <person name="Chase M."/>
            <person name="Sarracino D."/>
            <person name="Osburne M.S."/>
            <person name="Henn M.R."/>
            <person name="Chisholm S.W."/>
        </authorList>
    </citation>
    <scope>NUCLEOTIDE SEQUENCE [LARGE SCALE GENOMIC DNA]</scope>
    <source>
        <strain evidence="1">M4-247</strain>
    </source>
</reference>
<proteinExistence type="predicted"/>
<accession>E3SMR0</accession>
<dbReference type="KEGG" id="vg:10326992"/>